<dbReference type="GO" id="GO:0005634">
    <property type="term" value="C:nucleus"/>
    <property type="evidence" value="ECO:0007669"/>
    <property type="project" value="TreeGrafter"/>
</dbReference>
<evidence type="ECO:0000259" key="4">
    <source>
        <dbReference type="Pfam" id="PF05368"/>
    </source>
</evidence>
<gene>
    <name evidence="5" type="ORF">QBC46DRAFT_390699</name>
</gene>
<dbReference type="Gene3D" id="3.40.50.720">
    <property type="entry name" value="NAD(P)-binding Rossmann-like Domain"/>
    <property type="match status" value="1"/>
</dbReference>
<dbReference type="InterPro" id="IPR051164">
    <property type="entry name" value="NmrA-like_oxidored"/>
</dbReference>
<organism evidence="5 6">
    <name type="scientific">Diplogelasinospora grovesii</name>
    <dbReference type="NCBI Taxonomy" id="303347"/>
    <lineage>
        <taxon>Eukaryota</taxon>
        <taxon>Fungi</taxon>
        <taxon>Dikarya</taxon>
        <taxon>Ascomycota</taxon>
        <taxon>Pezizomycotina</taxon>
        <taxon>Sordariomycetes</taxon>
        <taxon>Sordariomycetidae</taxon>
        <taxon>Sordariales</taxon>
        <taxon>Diplogelasinosporaceae</taxon>
        <taxon>Diplogelasinospora</taxon>
    </lineage>
</organism>
<accession>A0AAN6N3Q4</accession>
<dbReference type="AlphaFoldDB" id="A0AAN6N3Q4"/>
<keyword evidence="3" id="KW-0560">Oxidoreductase</keyword>
<dbReference type="SUPFAM" id="SSF51735">
    <property type="entry name" value="NAD(P)-binding Rossmann-fold domains"/>
    <property type="match status" value="1"/>
</dbReference>
<dbReference type="Proteomes" id="UP001303473">
    <property type="component" value="Unassembled WGS sequence"/>
</dbReference>
<comment type="similarity">
    <text evidence="1">Belongs to the NmrA-type oxidoreductase family.</text>
</comment>
<dbReference type="Pfam" id="PF05368">
    <property type="entry name" value="NmrA"/>
    <property type="match status" value="1"/>
</dbReference>
<dbReference type="PANTHER" id="PTHR42748">
    <property type="entry name" value="NITROGEN METABOLITE REPRESSION PROTEIN NMRA FAMILY MEMBER"/>
    <property type="match status" value="1"/>
</dbReference>
<dbReference type="InterPro" id="IPR008030">
    <property type="entry name" value="NmrA-like"/>
</dbReference>
<name>A0AAN6N3Q4_9PEZI</name>
<comment type="caution">
    <text evidence="5">The sequence shown here is derived from an EMBL/GenBank/DDBJ whole genome shotgun (WGS) entry which is preliminary data.</text>
</comment>
<sequence>MSSTSTPTVFVTSATGTQGTYLCSQLRSLGWSVHATTRSLTSPAAQHLISLGVNLSLGNWDDLAALTSAMKGCDMLFLNLLPAFTDISHERTQAASILSIAKSAGVKHAIYSSALMVNEPHKLTGITLSPDSLLGQALQSKAAIEQKLKEEFPNGWTILRGANFMQNFLAPKVAMYPGLVETNTWTTVLRPDTKLPLVDANDIAKFAVAAFQDPERFKGEEVKLAGDELTPDQIVAHLSDATGREMKMHYLADEEVEEQAKTSPFMTAQLAVRELWKFVSVEECKGRGIEMNTFREFLVREKELVKTTYP</sequence>
<evidence type="ECO:0000256" key="1">
    <source>
        <dbReference type="ARBA" id="ARBA00006328"/>
    </source>
</evidence>
<keyword evidence="6" id="KW-1185">Reference proteome</keyword>
<feature type="domain" description="NmrA-like" evidence="4">
    <location>
        <begin position="7"/>
        <end position="259"/>
    </location>
</feature>
<dbReference type="EMBL" id="MU853834">
    <property type="protein sequence ID" value="KAK3938235.1"/>
    <property type="molecule type" value="Genomic_DNA"/>
</dbReference>
<evidence type="ECO:0000313" key="6">
    <source>
        <dbReference type="Proteomes" id="UP001303473"/>
    </source>
</evidence>
<evidence type="ECO:0000256" key="2">
    <source>
        <dbReference type="ARBA" id="ARBA00022857"/>
    </source>
</evidence>
<dbReference type="GO" id="GO:0016491">
    <property type="term" value="F:oxidoreductase activity"/>
    <property type="evidence" value="ECO:0007669"/>
    <property type="project" value="UniProtKB-KW"/>
</dbReference>
<dbReference type="PANTHER" id="PTHR42748:SF30">
    <property type="entry name" value="NMRA-LIKE DOMAIN-CONTAINING PROTEIN"/>
    <property type="match status" value="1"/>
</dbReference>
<dbReference type="InterPro" id="IPR036291">
    <property type="entry name" value="NAD(P)-bd_dom_sf"/>
</dbReference>
<evidence type="ECO:0000313" key="5">
    <source>
        <dbReference type="EMBL" id="KAK3938235.1"/>
    </source>
</evidence>
<dbReference type="CDD" id="cd05251">
    <property type="entry name" value="NmrA_like_SDR_a"/>
    <property type="match status" value="1"/>
</dbReference>
<keyword evidence="2" id="KW-0521">NADP</keyword>
<protein>
    <recommendedName>
        <fullName evidence="4">NmrA-like domain-containing protein</fullName>
    </recommendedName>
</protein>
<proteinExistence type="inferred from homology"/>
<evidence type="ECO:0000256" key="3">
    <source>
        <dbReference type="ARBA" id="ARBA00023002"/>
    </source>
</evidence>
<reference evidence="6" key="1">
    <citation type="journal article" date="2023" name="Mol. Phylogenet. Evol.">
        <title>Genome-scale phylogeny and comparative genomics of the fungal order Sordariales.</title>
        <authorList>
            <person name="Hensen N."/>
            <person name="Bonometti L."/>
            <person name="Westerberg I."/>
            <person name="Brannstrom I.O."/>
            <person name="Guillou S."/>
            <person name="Cros-Aarteil S."/>
            <person name="Calhoun S."/>
            <person name="Haridas S."/>
            <person name="Kuo A."/>
            <person name="Mondo S."/>
            <person name="Pangilinan J."/>
            <person name="Riley R."/>
            <person name="LaButti K."/>
            <person name="Andreopoulos B."/>
            <person name="Lipzen A."/>
            <person name="Chen C."/>
            <person name="Yan M."/>
            <person name="Daum C."/>
            <person name="Ng V."/>
            <person name="Clum A."/>
            <person name="Steindorff A."/>
            <person name="Ohm R.A."/>
            <person name="Martin F."/>
            <person name="Silar P."/>
            <person name="Natvig D.O."/>
            <person name="Lalanne C."/>
            <person name="Gautier V."/>
            <person name="Ament-Velasquez S.L."/>
            <person name="Kruys A."/>
            <person name="Hutchinson M.I."/>
            <person name="Powell A.J."/>
            <person name="Barry K."/>
            <person name="Miller A.N."/>
            <person name="Grigoriev I.V."/>
            <person name="Debuchy R."/>
            <person name="Gladieux P."/>
            <person name="Hiltunen Thoren M."/>
            <person name="Johannesson H."/>
        </authorList>
    </citation>
    <scope>NUCLEOTIDE SEQUENCE [LARGE SCALE GENOMIC DNA]</scope>
    <source>
        <strain evidence="6">CBS 340.73</strain>
    </source>
</reference>